<accession>A0A0C9WH58</accession>
<dbReference type="HOGENOM" id="CLU_008417_0_0_1"/>
<evidence type="ECO:0000313" key="1">
    <source>
        <dbReference type="EMBL" id="KIJ90619.1"/>
    </source>
</evidence>
<dbReference type="Proteomes" id="UP000054477">
    <property type="component" value="Unassembled WGS sequence"/>
</dbReference>
<gene>
    <name evidence="1" type="ORF">K443DRAFT_135642</name>
</gene>
<proteinExistence type="predicted"/>
<organism evidence="1 2">
    <name type="scientific">Laccaria amethystina LaAM-08-1</name>
    <dbReference type="NCBI Taxonomy" id="1095629"/>
    <lineage>
        <taxon>Eukaryota</taxon>
        <taxon>Fungi</taxon>
        <taxon>Dikarya</taxon>
        <taxon>Basidiomycota</taxon>
        <taxon>Agaricomycotina</taxon>
        <taxon>Agaricomycetes</taxon>
        <taxon>Agaricomycetidae</taxon>
        <taxon>Agaricales</taxon>
        <taxon>Agaricineae</taxon>
        <taxon>Hydnangiaceae</taxon>
        <taxon>Laccaria</taxon>
    </lineage>
</organism>
<reference evidence="2" key="2">
    <citation type="submission" date="2015-01" db="EMBL/GenBank/DDBJ databases">
        <title>Evolutionary Origins and Diversification of the Mycorrhizal Mutualists.</title>
        <authorList>
            <consortium name="DOE Joint Genome Institute"/>
            <consortium name="Mycorrhizal Genomics Consortium"/>
            <person name="Kohler A."/>
            <person name="Kuo A."/>
            <person name="Nagy L.G."/>
            <person name="Floudas D."/>
            <person name="Copeland A."/>
            <person name="Barry K.W."/>
            <person name="Cichocki N."/>
            <person name="Veneault-Fourrey C."/>
            <person name="LaButti K."/>
            <person name="Lindquist E.A."/>
            <person name="Lipzen A."/>
            <person name="Lundell T."/>
            <person name="Morin E."/>
            <person name="Murat C."/>
            <person name="Riley R."/>
            <person name="Ohm R."/>
            <person name="Sun H."/>
            <person name="Tunlid A."/>
            <person name="Henrissat B."/>
            <person name="Grigoriev I.V."/>
            <person name="Hibbett D.S."/>
            <person name="Martin F."/>
        </authorList>
    </citation>
    <scope>NUCLEOTIDE SEQUENCE [LARGE SCALE GENOMIC DNA]</scope>
    <source>
        <strain evidence="2">LaAM-08-1</strain>
    </source>
</reference>
<sequence length="815" mass="94842">MDNPSLPTVHFHENLSPMIHVPHWWTQVFGWTAFIPKRAHLEGALLGILAHIPSNLDQVDGKYQLPAHVMNGWRNIECWLVNAMKGLSSFSALAPAYPSARGYLRAHASPSIALREARAAREIFVLWIGLFSYAVARADSTSYQQWHSFLVEKLQFHPSIIDLICASDIGTCTHESRRVGTFIHLNSKDIRDSCQPSIQWFVAHNIPVWYQWDKFEIKRAEGDPYLPSIGPLPHQIEFQREEALSHIPANLAMQYPNQIWEHFFQKRMERLPQLLFLEKPSECERRLNREQMQPTKTAQVFVWDKDPDHLVREEVLVREREETLLEYGSQQKVYNAFWNQWDCCHAFGSPDASSGEEDDYAYKDDNPIQNAEQYDETIEQPPPQQPIIQPMTEEDHENANRLPDHYEDTLKGPRFTLEGLVDQVQCILYEHYGLVTPEPFTSQRLPSLSNKEEKFWLQWIGLSPTNKNEDMLHQFWNLDLVRFWVAFTEEQQRHQDIQNINTDINMYHPDSLTKSKCLQQICYVINIYDNEHHNFNHKYKDDAKHIRNWYMFDFGLEATVPWKLVVTSASDALLVCRLDDQFLDVDIARYLAGRGIAFRTLASRAQIPISPSVPEVDFYLPSRPQDYVFTQADYEAYLYFRERMLRQPRIRAAILRGGYFWRLVIGSVSLDEILEGPIGGASMFSVEGDGKEFLDDKLSKHEMDLLCGTYMCETAQANEVAVKSWWPPYVILDNEYASEAYGKWNEWAEAIYTNPLAQIRSGNAEPCSTSKWRAFLKGHKESKKLMQQTETLAVNFIIKHRPELRTTLIKCTSEW</sequence>
<keyword evidence="2" id="KW-1185">Reference proteome</keyword>
<dbReference type="OrthoDB" id="3270336at2759"/>
<evidence type="ECO:0000313" key="2">
    <source>
        <dbReference type="Proteomes" id="UP000054477"/>
    </source>
</evidence>
<dbReference type="EMBL" id="KN839143">
    <property type="protein sequence ID" value="KIJ90619.1"/>
    <property type="molecule type" value="Genomic_DNA"/>
</dbReference>
<protein>
    <submittedName>
        <fullName evidence="1">Unplaced genomic scaffold K443scaffold_608, whole genome shotgun sequence</fullName>
    </submittedName>
</protein>
<dbReference type="AlphaFoldDB" id="A0A0C9WH58"/>
<name>A0A0C9WH58_9AGAR</name>
<reference evidence="1 2" key="1">
    <citation type="submission" date="2014-04" db="EMBL/GenBank/DDBJ databases">
        <authorList>
            <consortium name="DOE Joint Genome Institute"/>
            <person name="Kuo A."/>
            <person name="Kohler A."/>
            <person name="Nagy L.G."/>
            <person name="Floudas D."/>
            <person name="Copeland A."/>
            <person name="Barry K.W."/>
            <person name="Cichocki N."/>
            <person name="Veneault-Fourrey C."/>
            <person name="LaButti K."/>
            <person name="Lindquist E.A."/>
            <person name="Lipzen A."/>
            <person name="Lundell T."/>
            <person name="Morin E."/>
            <person name="Murat C."/>
            <person name="Sun H."/>
            <person name="Tunlid A."/>
            <person name="Henrissat B."/>
            <person name="Grigoriev I.V."/>
            <person name="Hibbett D.S."/>
            <person name="Martin F."/>
            <person name="Nordberg H.P."/>
            <person name="Cantor M.N."/>
            <person name="Hua S.X."/>
        </authorList>
    </citation>
    <scope>NUCLEOTIDE SEQUENCE [LARGE SCALE GENOMIC DNA]</scope>
    <source>
        <strain evidence="1 2">LaAM-08-1</strain>
    </source>
</reference>